<evidence type="ECO:0000313" key="1">
    <source>
        <dbReference type="EMBL" id="KZS45008.1"/>
    </source>
</evidence>
<proteinExistence type="predicted"/>
<reference evidence="1" key="1">
    <citation type="journal article" date="2016" name="Genome Announc.">
        <title>Draft genomes of two strains of Paenibacillus glucanolyticus with capability to degrade lignocellulose.</title>
        <authorList>
            <person name="Mathews S.L."/>
            <person name="Pawlak J."/>
            <person name="Grunden A.M."/>
        </authorList>
    </citation>
    <scope>NUCLEOTIDE SEQUENCE [LARGE SCALE GENOMIC DNA]</scope>
    <source>
        <strain evidence="1">SLM1</strain>
    </source>
</reference>
<dbReference type="Proteomes" id="UP000076796">
    <property type="component" value="Unassembled WGS sequence"/>
</dbReference>
<keyword evidence="2" id="KW-1185">Reference proteome</keyword>
<comment type="caution">
    <text evidence="1">The sequence shown here is derived from an EMBL/GenBank/DDBJ whole genome shotgun (WGS) entry which is preliminary data.</text>
</comment>
<organism evidence="1 2">
    <name type="scientific">Paenibacillus glucanolyticus</name>
    <dbReference type="NCBI Taxonomy" id="59843"/>
    <lineage>
        <taxon>Bacteria</taxon>
        <taxon>Bacillati</taxon>
        <taxon>Bacillota</taxon>
        <taxon>Bacilli</taxon>
        <taxon>Bacillales</taxon>
        <taxon>Paenibacillaceae</taxon>
        <taxon>Paenibacillus</taxon>
    </lineage>
</organism>
<sequence length="88" mass="10088">MEGMVSQKGLYSGIELLEPQDYLMVSEFVDFLLSKRGYAGYLTVVNFLMNATNQHLEELRDQLLDNGSPVFNSVIEQLNKILMKRTNK</sequence>
<accession>A0A163GJP5</accession>
<name>A0A163GJP5_9BACL</name>
<evidence type="ECO:0000313" key="2">
    <source>
        <dbReference type="Proteomes" id="UP000076796"/>
    </source>
</evidence>
<dbReference type="AlphaFoldDB" id="A0A163GJP5"/>
<protein>
    <submittedName>
        <fullName evidence="1">Uncharacterized protein</fullName>
    </submittedName>
</protein>
<gene>
    <name evidence="1" type="ORF">AWU65_03235</name>
</gene>
<dbReference type="EMBL" id="LWMH01000001">
    <property type="protein sequence ID" value="KZS45008.1"/>
    <property type="molecule type" value="Genomic_DNA"/>
</dbReference>
<dbReference type="RefSeq" id="WP_063477512.1">
    <property type="nucleotide sequence ID" value="NZ_JBCMWP010000019.1"/>
</dbReference>